<evidence type="ECO:0000313" key="2">
    <source>
        <dbReference type="EMBL" id="NIA68513.1"/>
    </source>
</evidence>
<keyword evidence="3" id="KW-1185">Reference proteome</keyword>
<evidence type="ECO:0000313" key="3">
    <source>
        <dbReference type="Proteomes" id="UP000761264"/>
    </source>
</evidence>
<protein>
    <submittedName>
        <fullName evidence="2">Uncharacterized protein</fullName>
    </submittedName>
</protein>
<dbReference type="RefSeq" id="WP_167223198.1">
    <property type="nucleotide sequence ID" value="NZ_JAAQPH010000005.1"/>
</dbReference>
<feature type="signal peptide" evidence="1">
    <location>
        <begin position="1"/>
        <end position="26"/>
    </location>
</feature>
<keyword evidence="1" id="KW-0732">Signal</keyword>
<dbReference type="Proteomes" id="UP000761264">
    <property type="component" value="Unassembled WGS sequence"/>
</dbReference>
<evidence type="ECO:0000256" key="1">
    <source>
        <dbReference type="SAM" id="SignalP"/>
    </source>
</evidence>
<gene>
    <name evidence="2" type="ORF">HBA54_07895</name>
</gene>
<accession>A0A967C2N9</accession>
<proteinExistence type="predicted"/>
<dbReference type="EMBL" id="JAAQPH010000005">
    <property type="protein sequence ID" value="NIA68513.1"/>
    <property type="molecule type" value="Genomic_DNA"/>
</dbReference>
<dbReference type="AlphaFoldDB" id="A0A967C2N9"/>
<name>A0A967C2N9_9PROT</name>
<organism evidence="2 3">
    <name type="scientific">Pelagibius litoralis</name>
    <dbReference type="NCBI Taxonomy" id="374515"/>
    <lineage>
        <taxon>Bacteria</taxon>
        <taxon>Pseudomonadati</taxon>
        <taxon>Pseudomonadota</taxon>
        <taxon>Alphaproteobacteria</taxon>
        <taxon>Rhodospirillales</taxon>
        <taxon>Rhodovibrionaceae</taxon>
        <taxon>Pelagibius</taxon>
    </lineage>
</organism>
<feature type="chain" id="PRO_5036779383" evidence="1">
    <location>
        <begin position="27"/>
        <end position="325"/>
    </location>
</feature>
<reference evidence="2" key="1">
    <citation type="submission" date="2020-03" db="EMBL/GenBank/DDBJ databases">
        <title>Genome of Pelagibius litoralis DSM 21314T.</title>
        <authorList>
            <person name="Wang G."/>
        </authorList>
    </citation>
    <scope>NUCLEOTIDE SEQUENCE</scope>
    <source>
        <strain evidence="2">DSM 21314</strain>
    </source>
</reference>
<comment type="caution">
    <text evidence="2">The sequence shown here is derived from an EMBL/GenBank/DDBJ whole genome shotgun (WGS) entry which is preliminary data.</text>
</comment>
<sequence length="325" mass="35455">MQDLLRNLSPLLILCLALLGSVQAVAEPAVPAPGFTIAQLIKTLEKHFPAIRSGEGSLRSSDNLQSDLLASTNPNTVLETLGPPEALRSFVFSYDPGEERKLSNNRHWAGKIIRNALPDWREGKRWTHRATLQAEKAPGGPEISETAEGYRIAVSNADGRVTITVRPAAFTDTDPESLGISLSQLLAGLKDAFPERDEGMGSLIGGESGWISDRFFSDNAHAELETLGPADDLVGLRYLYALRDDHPEATADNRRYALTLVRNVFPDWAGADDWMNATIDKVAAEADDGASHVVIDHGPIRLRVRYFVGATAAIEVLIHPRDTFI</sequence>